<feature type="transmembrane region" description="Helical" evidence="8">
    <location>
        <begin position="320"/>
        <end position="339"/>
    </location>
</feature>
<feature type="transmembrane region" description="Helical" evidence="8">
    <location>
        <begin position="376"/>
        <end position="399"/>
    </location>
</feature>
<comment type="caution">
    <text evidence="10">The sequence shown here is derived from an EMBL/GenBank/DDBJ whole genome shotgun (WGS) entry which is preliminary data.</text>
</comment>
<evidence type="ECO:0000256" key="3">
    <source>
        <dbReference type="ARBA" id="ARBA00022448"/>
    </source>
</evidence>
<comment type="similarity">
    <text evidence="2">Belongs to the major facilitator superfamily. Monocarboxylate porter (TC 2.A.1.13) family.</text>
</comment>
<evidence type="ECO:0000256" key="6">
    <source>
        <dbReference type="ARBA" id="ARBA00023136"/>
    </source>
</evidence>
<evidence type="ECO:0000259" key="9">
    <source>
        <dbReference type="PROSITE" id="PS50850"/>
    </source>
</evidence>
<dbReference type="EMBL" id="JAVRRT010000009">
    <property type="protein sequence ID" value="KAK5168867.1"/>
    <property type="molecule type" value="Genomic_DNA"/>
</dbReference>
<dbReference type="RefSeq" id="XP_064658333.1">
    <property type="nucleotide sequence ID" value="XM_064803418.1"/>
</dbReference>
<dbReference type="GO" id="GO:0016020">
    <property type="term" value="C:membrane"/>
    <property type="evidence" value="ECO:0007669"/>
    <property type="project" value="UniProtKB-SubCell"/>
</dbReference>
<evidence type="ECO:0000313" key="10">
    <source>
        <dbReference type="EMBL" id="KAK5168867.1"/>
    </source>
</evidence>
<comment type="subcellular location">
    <subcellularLocation>
        <location evidence="1">Membrane</location>
        <topology evidence="1">Multi-pass membrane protein</topology>
    </subcellularLocation>
</comment>
<dbReference type="PANTHER" id="PTHR11360:SF224">
    <property type="entry name" value="MAJOR FACILITATOR SUPERFAMILY (MFS) PROFILE DOMAIN-CONTAINING PROTEIN-RELATED"/>
    <property type="match status" value="1"/>
</dbReference>
<dbReference type="PROSITE" id="PS50850">
    <property type="entry name" value="MFS"/>
    <property type="match status" value="1"/>
</dbReference>
<proteinExistence type="inferred from homology"/>
<dbReference type="GeneID" id="89927516"/>
<dbReference type="PANTHER" id="PTHR11360">
    <property type="entry name" value="MONOCARBOXYLATE TRANSPORTER"/>
    <property type="match status" value="1"/>
</dbReference>
<feature type="transmembrane region" description="Helical" evidence="8">
    <location>
        <begin position="351"/>
        <end position="370"/>
    </location>
</feature>
<evidence type="ECO:0000256" key="5">
    <source>
        <dbReference type="ARBA" id="ARBA00022989"/>
    </source>
</evidence>
<gene>
    <name evidence="10" type="ORF">LTR77_006176</name>
</gene>
<evidence type="ECO:0000256" key="7">
    <source>
        <dbReference type="SAM" id="MobiDB-lite"/>
    </source>
</evidence>
<feature type="transmembrane region" description="Helical" evidence="8">
    <location>
        <begin position="411"/>
        <end position="433"/>
    </location>
</feature>
<dbReference type="InterPro" id="IPR036259">
    <property type="entry name" value="MFS_trans_sf"/>
</dbReference>
<evidence type="ECO:0000256" key="8">
    <source>
        <dbReference type="SAM" id="Phobius"/>
    </source>
</evidence>
<feature type="transmembrane region" description="Helical" evidence="8">
    <location>
        <begin position="192"/>
        <end position="219"/>
    </location>
</feature>
<name>A0AAV9P7S0_9PEZI</name>
<dbReference type="InterPro" id="IPR050327">
    <property type="entry name" value="Proton-linked_MCT"/>
</dbReference>
<keyword evidence="3" id="KW-0813">Transport</keyword>
<feature type="transmembrane region" description="Helical" evidence="8">
    <location>
        <begin position="239"/>
        <end position="261"/>
    </location>
</feature>
<sequence length="474" mass="51463">MKEQEKGQAGVDLGSASAQPLDGSRQSIYEDSKTADVEQGTPEKPQGPPPGAFDPRQNPDGGLKAWLCVLGGFCSLFCSFGWINCVGVFQTYYQMHQLSEYAPDTIAWVASLEIFFMFCCGPVIGKLFDNYGPKWLLVAGTVLEVFGLMMTSLSTEYYQFILAQGVCSSIGASLVFYPAMSTIPTWFFQKRGFAFGIIAGGSSLGGVILPIMVWIPAMFVLTHKADPHQVQRLIPEVGFAWAMRTTAFLIFFMLIVANLTITSRLPPKPTPFDLFEFLRPLREPAFQLLAFGCFIFFLGMFLPINYIILEAIHNGMSADLAQYMVPILNAASFFGRTLPGFIADKVGRYNTMFVMCSFTGIITLALWLPAKANAPIIVFAALFGFGSGAFVSLAPSLVAQISDVRKIGVRTGTLFAVISIAALISQPIGGALVTRWDGAYTGLQIYAGVLMCGGAVVLLLARIKLAGLKVSTKF</sequence>
<feature type="transmembrane region" description="Helical" evidence="8">
    <location>
        <begin position="135"/>
        <end position="154"/>
    </location>
</feature>
<keyword evidence="11" id="KW-1185">Reference proteome</keyword>
<reference evidence="10 11" key="1">
    <citation type="submission" date="2023-08" db="EMBL/GenBank/DDBJ databases">
        <title>Black Yeasts Isolated from many extreme environments.</title>
        <authorList>
            <person name="Coleine C."/>
            <person name="Stajich J.E."/>
            <person name="Selbmann L."/>
        </authorList>
    </citation>
    <scope>NUCLEOTIDE SEQUENCE [LARGE SCALE GENOMIC DNA]</scope>
    <source>
        <strain evidence="10 11">CCFEE 5935</strain>
    </source>
</reference>
<evidence type="ECO:0000256" key="2">
    <source>
        <dbReference type="ARBA" id="ARBA00006727"/>
    </source>
</evidence>
<organism evidence="10 11">
    <name type="scientific">Saxophila tyrrhenica</name>
    <dbReference type="NCBI Taxonomy" id="1690608"/>
    <lineage>
        <taxon>Eukaryota</taxon>
        <taxon>Fungi</taxon>
        <taxon>Dikarya</taxon>
        <taxon>Ascomycota</taxon>
        <taxon>Pezizomycotina</taxon>
        <taxon>Dothideomycetes</taxon>
        <taxon>Dothideomycetidae</taxon>
        <taxon>Mycosphaerellales</taxon>
        <taxon>Extremaceae</taxon>
        <taxon>Saxophila</taxon>
    </lineage>
</organism>
<dbReference type="Gene3D" id="1.20.1250.20">
    <property type="entry name" value="MFS general substrate transporter like domains"/>
    <property type="match status" value="2"/>
</dbReference>
<feature type="transmembrane region" description="Helical" evidence="8">
    <location>
        <begin position="445"/>
        <end position="463"/>
    </location>
</feature>
<dbReference type="Proteomes" id="UP001337655">
    <property type="component" value="Unassembled WGS sequence"/>
</dbReference>
<feature type="transmembrane region" description="Helical" evidence="8">
    <location>
        <begin position="160"/>
        <end position="180"/>
    </location>
</feature>
<evidence type="ECO:0000313" key="11">
    <source>
        <dbReference type="Proteomes" id="UP001337655"/>
    </source>
</evidence>
<keyword evidence="5 8" id="KW-1133">Transmembrane helix</keyword>
<dbReference type="GO" id="GO:0022857">
    <property type="term" value="F:transmembrane transporter activity"/>
    <property type="evidence" value="ECO:0007669"/>
    <property type="project" value="InterPro"/>
</dbReference>
<dbReference type="InterPro" id="IPR011701">
    <property type="entry name" value="MFS"/>
</dbReference>
<feature type="transmembrane region" description="Helical" evidence="8">
    <location>
        <begin position="105"/>
        <end position="128"/>
    </location>
</feature>
<accession>A0AAV9P7S0</accession>
<dbReference type="CDD" id="cd17352">
    <property type="entry name" value="MFS_MCT_SLC16"/>
    <property type="match status" value="1"/>
</dbReference>
<feature type="region of interest" description="Disordered" evidence="7">
    <location>
        <begin position="1"/>
        <end position="56"/>
    </location>
</feature>
<evidence type="ECO:0000256" key="1">
    <source>
        <dbReference type="ARBA" id="ARBA00004141"/>
    </source>
</evidence>
<keyword evidence="6 8" id="KW-0472">Membrane</keyword>
<dbReference type="Pfam" id="PF07690">
    <property type="entry name" value="MFS_1"/>
    <property type="match status" value="1"/>
</dbReference>
<keyword evidence="4 8" id="KW-0812">Transmembrane</keyword>
<feature type="transmembrane region" description="Helical" evidence="8">
    <location>
        <begin position="65"/>
        <end position="93"/>
    </location>
</feature>
<feature type="domain" description="Major facilitator superfamily (MFS) profile" evidence="9">
    <location>
        <begin position="285"/>
        <end position="474"/>
    </location>
</feature>
<protein>
    <recommendedName>
        <fullName evidence="9">Major facilitator superfamily (MFS) profile domain-containing protein</fullName>
    </recommendedName>
</protein>
<dbReference type="AlphaFoldDB" id="A0AAV9P7S0"/>
<evidence type="ECO:0000256" key="4">
    <source>
        <dbReference type="ARBA" id="ARBA00022692"/>
    </source>
</evidence>
<feature type="transmembrane region" description="Helical" evidence="8">
    <location>
        <begin position="288"/>
        <end position="308"/>
    </location>
</feature>
<dbReference type="InterPro" id="IPR020846">
    <property type="entry name" value="MFS_dom"/>
</dbReference>
<dbReference type="SUPFAM" id="SSF103473">
    <property type="entry name" value="MFS general substrate transporter"/>
    <property type="match status" value="1"/>
</dbReference>